<dbReference type="AlphaFoldDB" id="K2SAL7"/>
<dbReference type="HOGENOM" id="CLU_2086243_0_0_1"/>
<dbReference type="EMBL" id="AHHD01000035">
    <property type="protein sequence ID" value="EKG21937.1"/>
    <property type="molecule type" value="Genomic_DNA"/>
</dbReference>
<dbReference type="PANTHER" id="PTHR12905">
    <property type="entry name" value="METALLOPHOSPHOESTERASE"/>
    <property type="match status" value="1"/>
</dbReference>
<dbReference type="Proteomes" id="UP000007129">
    <property type="component" value="Unassembled WGS sequence"/>
</dbReference>
<gene>
    <name evidence="1" type="ORF">MPH_00858</name>
</gene>
<sequence length="138" mass="15102">MTHGPPKDRLDATKNGNVGCPHLLRAVARARPRLHAWGHIHEAWGVERVDWLTPTSDSDAENGQNGGDGLVEMVETIKFDDSAVAEKHAAFVDVSSDGRAALKVGEQTLMVNASIMDLQYNPYNAPVLVDLDLRKAYE</sequence>
<proteinExistence type="predicted"/>
<dbReference type="InParanoid" id="K2SAL7"/>
<dbReference type="SUPFAM" id="SSF56300">
    <property type="entry name" value="Metallo-dependent phosphatases"/>
    <property type="match status" value="1"/>
</dbReference>
<evidence type="ECO:0000313" key="1">
    <source>
        <dbReference type="EMBL" id="EKG21937.1"/>
    </source>
</evidence>
<dbReference type="VEuPathDB" id="FungiDB:MPH_00858"/>
<dbReference type="Gene3D" id="3.60.21.10">
    <property type="match status" value="1"/>
</dbReference>
<dbReference type="eggNOG" id="KOG3947">
    <property type="taxonomic scope" value="Eukaryota"/>
</dbReference>
<accession>K2SAL7</accession>
<name>K2SAL7_MACPH</name>
<evidence type="ECO:0000313" key="2">
    <source>
        <dbReference type="Proteomes" id="UP000007129"/>
    </source>
</evidence>
<comment type="caution">
    <text evidence="1">The sequence shown here is derived from an EMBL/GenBank/DDBJ whole genome shotgun (WGS) entry which is preliminary data.</text>
</comment>
<dbReference type="InterPro" id="IPR029052">
    <property type="entry name" value="Metallo-depent_PP-like"/>
</dbReference>
<organism evidence="1 2">
    <name type="scientific">Macrophomina phaseolina (strain MS6)</name>
    <name type="common">Charcoal rot fungus</name>
    <dbReference type="NCBI Taxonomy" id="1126212"/>
    <lineage>
        <taxon>Eukaryota</taxon>
        <taxon>Fungi</taxon>
        <taxon>Dikarya</taxon>
        <taxon>Ascomycota</taxon>
        <taxon>Pezizomycotina</taxon>
        <taxon>Dothideomycetes</taxon>
        <taxon>Dothideomycetes incertae sedis</taxon>
        <taxon>Botryosphaeriales</taxon>
        <taxon>Botryosphaeriaceae</taxon>
        <taxon>Macrophomina</taxon>
    </lineage>
</organism>
<reference evidence="1 2" key="1">
    <citation type="journal article" date="2012" name="BMC Genomics">
        <title>Tools to kill: Genome of one of the most destructive plant pathogenic fungi Macrophomina phaseolina.</title>
        <authorList>
            <person name="Islam M.S."/>
            <person name="Haque M.S."/>
            <person name="Islam M.M."/>
            <person name="Emdad E.M."/>
            <person name="Halim A."/>
            <person name="Hossen Q.M.M."/>
            <person name="Hossain M.Z."/>
            <person name="Ahmed B."/>
            <person name="Rahim S."/>
            <person name="Rahman M.S."/>
            <person name="Alam M.M."/>
            <person name="Hou S."/>
            <person name="Wan X."/>
            <person name="Saito J.A."/>
            <person name="Alam M."/>
        </authorList>
    </citation>
    <scope>NUCLEOTIDE SEQUENCE [LARGE SCALE GENOMIC DNA]</scope>
    <source>
        <strain evidence="1 2">MS6</strain>
    </source>
</reference>
<dbReference type="PANTHER" id="PTHR12905:SF0">
    <property type="entry name" value="CALCINEURIN-LIKE PHOSPHOESTERASE DOMAIN-CONTAINING PROTEIN"/>
    <property type="match status" value="1"/>
</dbReference>
<dbReference type="OrthoDB" id="630188at2759"/>
<dbReference type="InterPro" id="IPR051693">
    <property type="entry name" value="UPF0046_metallophosphoest"/>
</dbReference>
<protein>
    <submittedName>
        <fullName evidence="1">Uncharacterized protein</fullName>
    </submittedName>
</protein>